<dbReference type="AlphaFoldDB" id="A0A182YS45"/>
<dbReference type="GO" id="GO:0051056">
    <property type="term" value="P:regulation of small GTPase mediated signal transduction"/>
    <property type="evidence" value="ECO:0007669"/>
    <property type="project" value="TreeGrafter"/>
</dbReference>
<dbReference type="GO" id="GO:0005737">
    <property type="term" value="C:cytoplasm"/>
    <property type="evidence" value="ECO:0007669"/>
    <property type="project" value="TreeGrafter"/>
</dbReference>
<dbReference type="SMART" id="SM00324">
    <property type="entry name" value="RhoGAP"/>
    <property type="match status" value="1"/>
</dbReference>
<dbReference type="GO" id="GO:0030833">
    <property type="term" value="P:regulation of actin filament polymerization"/>
    <property type="evidence" value="ECO:0007669"/>
    <property type="project" value="TreeGrafter"/>
</dbReference>
<reference evidence="3" key="1">
    <citation type="journal article" date="2014" name="Genome Biol.">
        <title>Genome analysis of a major urban malaria vector mosquito, Anopheles stephensi.</title>
        <authorList>
            <person name="Jiang X."/>
            <person name="Peery A."/>
            <person name="Hall A.B."/>
            <person name="Sharma A."/>
            <person name="Chen X.G."/>
            <person name="Waterhouse R.M."/>
            <person name="Komissarov A."/>
            <person name="Riehle M.M."/>
            <person name="Shouche Y."/>
            <person name="Sharakhova M.V."/>
            <person name="Lawson D."/>
            <person name="Pakpour N."/>
            <person name="Arensburger P."/>
            <person name="Davidson V.L."/>
            <person name="Eiglmeier K."/>
            <person name="Emrich S."/>
            <person name="George P."/>
            <person name="Kennedy R.C."/>
            <person name="Mane S.P."/>
            <person name="Maslen G."/>
            <person name="Oringanje C."/>
            <person name="Qi Y."/>
            <person name="Settlage R."/>
            <person name="Tojo M."/>
            <person name="Tubio J.M."/>
            <person name="Unger M.F."/>
            <person name="Wang B."/>
            <person name="Vernick K.D."/>
            <person name="Ribeiro J.M."/>
            <person name="James A.A."/>
            <person name="Michel K."/>
            <person name="Riehle M.A."/>
            <person name="Luckhart S."/>
            <person name="Sharakhov I.V."/>
            <person name="Tu Z."/>
        </authorList>
    </citation>
    <scope>NUCLEOTIDE SEQUENCE [LARGE SCALE GENOMIC DNA]</scope>
    <source>
        <strain evidence="3">Indian</strain>
    </source>
</reference>
<dbReference type="InterPro" id="IPR000198">
    <property type="entry name" value="RhoGAP_dom"/>
</dbReference>
<dbReference type="VEuPathDB" id="VectorBase:ASTEI11281"/>
<accession>A0A182YS45</accession>
<dbReference type="STRING" id="30069.A0A182YS45"/>
<dbReference type="PANTHER" id="PTHR14963:SF1">
    <property type="entry name" value="RHO GTPASE-ACTIVATING PROTEIN CONUNDRUM"/>
    <property type="match status" value="1"/>
</dbReference>
<dbReference type="EnsemblMetazoa" id="ASTEI11281-RA">
    <property type="protein sequence ID" value="ASTEI11281-PA"/>
    <property type="gene ID" value="ASTEI11281"/>
</dbReference>
<organism evidence="2 3">
    <name type="scientific">Anopheles stephensi</name>
    <name type="common">Indo-Pakistan malaria mosquito</name>
    <dbReference type="NCBI Taxonomy" id="30069"/>
    <lineage>
        <taxon>Eukaryota</taxon>
        <taxon>Metazoa</taxon>
        <taxon>Ecdysozoa</taxon>
        <taxon>Arthropoda</taxon>
        <taxon>Hexapoda</taxon>
        <taxon>Insecta</taxon>
        <taxon>Pterygota</taxon>
        <taxon>Neoptera</taxon>
        <taxon>Endopterygota</taxon>
        <taxon>Diptera</taxon>
        <taxon>Nematocera</taxon>
        <taxon>Culicoidea</taxon>
        <taxon>Culicidae</taxon>
        <taxon>Anophelinae</taxon>
        <taxon>Anopheles</taxon>
    </lineage>
</organism>
<evidence type="ECO:0000313" key="2">
    <source>
        <dbReference type="EnsemblMetazoa" id="ASTEI11281-PA"/>
    </source>
</evidence>
<dbReference type="VEuPathDB" id="VectorBase:ASTEI20_037318"/>
<protein>
    <submittedName>
        <fullName evidence="2">Uncharacterized protein</fullName>
    </submittedName>
</protein>
<reference evidence="2" key="2">
    <citation type="submission" date="2020-05" db="UniProtKB">
        <authorList>
            <consortium name="EnsemblMetazoa"/>
        </authorList>
    </citation>
    <scope>IDENTIFICATION</scope>
    <source>
        <strain evidence="2">Indian</strain>
    </source>
</reference>
<dbReference type="VEuPathDB" id="VectorBase:ASTE002208"/>
<dbReference type="InterPro" id="IPR008936">
    <property type="entry name" value="Rho_GTPase_activation_prot"/>
</dbReference>
<dbReference type="PANTHER" id="PTHR14963">
    <property type="entry name" value="RHO GTPASE ACTIVATING PROTEIN 18,19-RELATED"/>
    <property type="match status" value="1"/>
</dbReference>
<dbReference type="GO" id="GO:0005096">
    <property type="term" value="F:GTPase activator activity"/>
    <property type="evidence" value="ECO:0007669"/>
    <property type="project" value="UniProtKB-KW"/>
</dbReference>
<keyword evidence="3" id="KW-1185">Reference proteome</keyword>
<dbReference type="Pfam" id="PF00620">
    <property type="entry name" value="RhoGAP"/>
    <property type="match status" value="1"/>
</dbReference>
<dbReference type="VEuPathDB" id="VectorBase:ASTEI20_036595"/>
<dbReference type="Proteomes" id="UP000076408">
    <property type="component" value="Unassembled WGS sequence"/>
</dbReference>
<keyword evidence="1" id="KW-0343">GTPase activation</keyword>
<dbReference type="Gene3D" id="1.10.555.10">
    <property type="entry name" value="Rho GTPase activation protein"/>
    <property type="match status" value="1"/>
</dbReference>
<proteinExistence type="predicted"/>
<dbReference type="SUPFAM" id="SSF48350">
    <property type="entry name" value="GTPase activation domain, GAP"/>
    <property type="match status" value="1"/>
</dbReference>
<dbReference type="PROSITE" id="PS50238">
    <property type="entry name" value="RHOGAP"/>
    <property type="match status" value="1"/>
</dbReference>
<dbReference type="GO" id="GO:0007165">
    <property type="term" value="P:signal transduction"/>
    <property type="evidence" value="ECO:0007669"/>
    <property type="project" value="InterPro"/>
</dbReference>
<name>A0A182YS45_ANOST</name>
<evidence type="ECO:0000256" key="1">
    <source>
        <dbReference type="ARBA" id="ARBA00022468"/>
    </source>
</evidence>
<sequence>AREQSATNLAPRQARKRSRIQRVALYCTRNRPTNKRDVRDVFGVRFDSTTDETVLTAVDRPAKPVETAREPCQIDIDQLSEDEWKRLQPLLWLELESLFDKHRVSPVRQKPFKPTRKEKGNGVFGVSLNTLIHRDQQVFTGKDTTVTLDQCKALTVLCQLLPHENRNTLRALLHFFRRVVEQQHLNRMSQQNVATIIAPSFFPPTFVHPPDKDDMGAQTQMAAQCCQLTNVLLGMADSLWFVPQRLIEQGKIVIAM</sequence>
<evidence type="ECO:0000313" key="3">
    <source>
        <dbReference type="Proteomes" id="UP000076408"/>
    </source>
</evidence>